<dbReference type="RefSeq" id="WP_091235985.1">
    <property type="nucleotide sequence ID" value="NZ_FMKA01000026.1"/>
</dbReference>
<dbReference type="PROSITE" id="PS51257">
    <property type="entry name" value="PROKAR_LIPOPROTEIN"/>
    <property type="match status" value="1"/>
</dbReference>
<dbReference type="PANTHER" id="PTHR43649:SF33">
    <property type="entry name" value="POLYGALACTURONAN_RHAMNOGALACTURONAN-BINDING PROTEIN YTCQ"/>
    <property type="match status" value="1"/>
</dbReference>
<evidence type="ECO:0000256" key="3">
    <source>
        <dbReference type="SAM" id="SignalP"/>
    </source>
</evidence>
<feature type="region of interest" description="Disordered" evidence="2">
    <location>
        <begin position="23"/>
        <end position="43"/>
    </location>
</feature>
<evidence type="ECO:0000313" key="4">
    <source>
        <dbReference type="EMBL" id="SCP98809.1"/>
    </source>
</evidence>
<evidence type="ECO:0000256" key="2">
    <source>
        <dbReference type="SAM" id="MobiDB-lite"/>
    </source>
</evidence>
<organism evidence="4 5">
    <name type="scientific">Anaerobium acetethylicum</name>
    <dbReference type="NCBI Taxonomy" id="1619234"/>
    <lineage>
        <taxon>Bacteria</taxon>
        <taxon>Bacillati</taxon>
        <taxon>Bacillota</taxon>
        <taxon>Clostridia</taxon>
        <taxon>Lachnospirales</taxon>
        <taxon>Lachnospiraceae</taxon>
        <taxon>Anaerobium</taxon>
    </lineage>
</organism>
<dbReference type="Proteomes" id="UP000199315">
    <property type="component" value="Unassembled WGS sequence"/>
</dbReference>
<evidence type="ECO:0000313" key="5">
    <source>
        <dbReference type="Proteomes" id="UP000199315"/>
    </source>
</evidence>
<feature type="signal peptide" evidence="3">
    <location>
        <begin position="1"/>
        <end position="20"/>
    </location>
</feature>
<name>A0A1D3TWY9_9FIRM</name>
<feature type="chain" id="PRO_5038993962" evidence="3">
    <location>
        <begin position="21"/>
        <end position="436"/>
    </location>
</feature>
<dbReference type="SUPFAM" id="SSF53850">
    <property type="entry name" value="Periplasmic binding protein-like II"/>
    <property type="match status" value="1"/>
</dbReference>
<dbReference type="InterPro" id="IPR050490">
    <property type="entry name" value="Bact_solute-bd_prot1"/>
</dbReference>
<dbReference type="AlphaFoldDB" id="A0A1D3TWY9"/>
<keyword evidence="5" id="KW-1185">Reference proteome</keyword>
<dbReference type="PANTHER" id="PTHR43649">
    <property type="entry name" value="ARABINOSE-BINDING PROTEIN-RELATED"/>
    <property type="match status" value="1"/>
</dbReference>
<sequence length="436" mass="47216">MKKRFLAVALACTMMAATMTGCGSKADSTGSSTEGNTASESEASGDAIRIVNGKIEIDKQLKAFAESYEEKTGQEVVIESLGGGVDINGTLKGYLAADNMPDMFVFGGAGDYKTWADYMTDLSEEEWASQTEFAFKAEDGKTVGFPYAVEGYGITYNAAILEQAGIDPAGLTNYDAYKAAFEKIDGMKEELGIDAVCSVAAESGQMYWSTANHIFGYYLSAGLERDDTTYIDMLKEGKVDEKRLGEFADFTKLLFDYADPTVLISGTYDDQLALWAQGKTAFVTQGNWIDPSLPTYNVEFACGIAPLAFLQEDTAGVLADCPSWWAVYNEGKNIDACKAFLNDLATSEEGQNCLVKECGMISPYTTCTVEPETPLAVALKSYVDAGNTYAWQWTKMPEGIAQNATGSVFELYARGELDRDEFVAMLSAAIADYTAQ</sequence>
<accession>A0A1D3TWY9</accession>
<proteinExistence type="predicted"/>
<dbReference type="Gene3D" id="3.40.190.10">
    <property type="entry name" value="Periplasmic binding protein-like II"/>
    <property type="match status" value="2"/>
</dbReference>
<keyword evidence="1 3" id="KW-0732">Signal</keyword>
<evidence type="ECO:0000256" key="1">
    <source>
        <dbReference type="ARBA" id="ARBA00022729"/>
    </source>
</evidence>
<dbReference type="STRING" id="1619234.SAMN05421730_102636"/>
<feature type="compositionally biased region" description="Polar residues" evidence="2">
    <location>
        <begin position="26"/>
        <end position="42"/>
    </location>
</feature>
<protein>
    <submittedName>
        <fullName evidence="4">Raffinose/stachyose/melibiose transport system substrate-binding protein</fullName>
    </submittedName>
</protein>
<dbReference type="OrthoDB" id="9763054at2"/>
<gene>
    <name evidence="4" type="ORF">SAMN05421730_102636</name>
</gene>
<reference evidence="4 5" key="1">
    <citation type="submission" date="2016-09" db="EMBL/GenBank/DDBJ databases">
        <authorList>
            <person name="Capua I."/>
            <person name="De Benedictis P."/>
            <person name="Joannis T."/>
            <person name="Lombin L.H."/>
            <person name="Cattoli G."/>
        </authorList>
    </citation>
    <scope>NUCLEOTIDE SEQUENCE [LARGE SCALE GENOMIC DNA]</scope>
    <source>
        <strain evidence="4 5">GluBS11</strain>
    </source>
</reference>
<dbReference type="EMBL" id="FMKA01000026">
    <property type="protein sequence ID" value="SCP98809.1"/>
    <property type="molecule type" value="Genomic_DNA"/>
</dbReference>